<evidence type="ECO:0000313" key="2">
    <source>
        <dbReference type="Proteomes" id="UP000515488"/>
    </source>
</evidence>
<name>A0A6S5JSP3_ENTCL</name>
<accession>A0A6S5JSP3</accession>
<sequence>MAIDYRRMRATATRLLTENGKAYQLTRGGTITRDQYGKEVITEPITATVTGVITEYSAREIDGSLIATGDKKLAATFETEVRIGDLIDIDGKKWRVVQPNPVKPADVLISYNIQLRT</sequence>
<dbReference type="EMBL" id="AP022126">
    <property type="protein sequence ID" value="BBS32454.1"/>
    <property type="molecule type" value="Genomic_DNA"/>
</dbReference>
<dbReference type="RefSeq" id="WP_094166938.1">
    <property type="nucleotide sequence ID" value="NZ_AP022126.1"/>
</dbReference>
<evidence type="ECO:0008006" key="3">
    <source>
        <dbReference type="Google" id="ProtNLM"/>
    </source>
</evidence>
<gene>
    <name evidence="1" type="ORF">WP5S18C02_26600</name>
</gene>
<dbReference type="AlphaFoldDB" id="A0A6S5JSP3"/>
<evidence type="ECO:0000313" key="1">
    <source>
        <dbReference type="EMBL" id="BBS32454.1"/>
    </source>
</evidence>
<protein>
    <recommendedName>
        <fullName evidence="3">Phage protein</fullName>
    </recommendedName>
</protein>
<dbReference type="Proteomes" id="UP000515488">
    <property type="component" value="Chromosome"/>
</dbReference>
<proteinExistence type="predicted"/>
<reference evidence="1 2" key="1">
    <citation type="submission" date="2019-12" db="EMBL/GenBank/DDBJ databases">
        <title>complete genome sequences of Enterobacter cloacae str. WP5-S18-CRE-02 isolated from wastewater treatment plant effluent.</title>
        <authorList>
            <person name="Sekizuka T."/>
            <person name="Itokawa K."/>
            <person name="Yatsu K."/>
            <person name="Inamine Y."/>
            <person name="Kuroda M."/>
        </authorList>
    </citation>
    <scope>NUCLEOTIDE SEQUENCE [LARGE SCALE GENOMIC DNA]</scope>
    <source>
        <strain evidence="1 2">WP5-S18-CRE-02</strain>
    </source>
</reference>
<organism evidence="1 2">
    <name type="scientific">Enterobacter cloacae</name>
    <dbReference type="NCBI Taxonomy" id="550"/>
    <lineage>
        <taxon>Bacteria</taxon>
        <taxon>Pseudomonadati</taxon>
        <taxon>Pseudomonadota</taxon>
        <taxon>Gammaproteobacteria</taxon>
        <taxon>Enterobacterales</taxon>
        <taxon>Enterobacteriaceae</taxon>
        <taxon>Enterobacter</taxon>
        <taxon>Enterobacter cloacae complex</taxon>
    </lineage>
</organism>